<dbReference type="Proteomes" id="UP000177306">
    <property type="component" value="Unassembled WGS sequence"/>
</dbReference>
<comment type="similarity">
    <text evidence="2">Belongs to the gluconeogenesis factor family.</text>
</comment>
<comment type="subcellular location">
    <subcellularLocation>
        <location evidence="2">Cytoplasm</location>
    </subcellularLocation>
</comment>
<dbReference type="InterPro" id="IPR010119">
    <property type="entry name" value="Gluconeogen_factor"/>
</dbReference>
<name>A0A1F6EGL7_9BACT</name>
<organism evidence="3 4">
    <name type="scientific">Candidatus Kaiserbacteria bacterium RIFCSPLOWO2_01_FULL_53_17</name>
    <dbReference type="NCBI Taxonomy" id="1798511"/>
    <lineage>
        <taxon>Bacteria</taxon>
        <taxon>Candidatus Kaiseribacteriota</taxon>
    </lineage>
</organism>
<comment type="function">
    <text evidence="2">Required for morphogenesis under gluconeogenic growth conditions.</text>
</comment>
<evidence type="ECO:0000256" key="2">
    <source>
        <dbReference type="HAMAP-Rule" id="MF_00973"/>
    </source>
</evidence>
<reference evidence="3 4" key="1">
    <citation type="journal article" date="2016" name="Nat. Commun.">
        <title>Thousands of microbial genomes shed light on interconnected biogeochemical processes in an aquifer system.</title>
        <authorList>
            <person name="Anantharaman K."/>
            <person name="Brown C.T."/>
            <person name="Hug L.A."/>
            <person name="Sharon I."/>
            <person name="Castelle C.J."/>
            <person name="Probst A.J."/>
            <person name="Thomas B.C."/>
            <person name="Singh A."/>
            <person name="Wilkins M.J."/>
            <person name="Karaoz U."/>
            <person name="Brodie E.L."/>
            <person name="Williams K.H."/>
            <person name="Hubbard S.S."/>
            <person name="Banfield J.F."/>
        </authorList>
    </citation>
    <scope>NUCLEOTIDE SEQUENCE [LARGE SCALE GENOMIC DNA]</scope>
</reference>
<dbReference type="GO" id="GO:0008360">
    <property type="term" value="P:regulation of cell shape"/>
    <property type="evidence" value="ECO:0007669"/>
    <property type="project" value="UniProtKB-UniRule"/>
</dbReference>
<dbReference type="HAMAP" id="MF_00973">
    <property type="entry name" value="Gluconeogen_factor"/>
    <property type="match status" value="1"/>
</dbReference>
<dbReference type="GO" id="GO:0005737">
    <property type="term" value="C:cytoplasm"/>
    <property type="evidence" value="ECO:0007669"/>
    <property type="project" value="UniProtKB-SubCell"/>
</dbReference>
<dbReference type="GO" id="GO:0043743">
    <property type="term" value="F:LPPG:FO 2-phospho-L-lactate transferase activity"/>
    <property type="evidence" value="ECO:0007669"/>
    <property type="project" value="InterPro"/>
</dbReference>
<gene>
    <name evidence="3" type="ORF">A3A38_03580</name>
</gene>
<comment type="caution">
    <text evidence="3">The sequence shown here is derived from an EMBL/GenBank/DDBJ whole genome shotgun (WGS) entry which is preliminary data.</text>
</comment>
<sequence>MAKKVVTIGGGTGSYVVLRGLKEFPLDITAVVNMFDSGGSTGILRDEFGVLPPGDVRRCLLALSEGERAEILRKLFAFRFENGNGNGNGNKTSSLHGHSFGNLFLVALTAIYGSDIEGIKKASELLDIKGRVLPVSIDKAHIVATLEDGTEIEGETNIDIPKHDGNLKIKKLSLRPEARLFEETQAALVDADTIIICPGDLYSSLMPNFAVTGMAETLQRSSAEKVFICPLMTKWGETNGMTASQIAKELSVYTGITAFDYAICNTKMYDADVIAAYAEQKKEPVVIDESELKTCATEIITGDFASESDLARHDSDVVAKVLAGL</sequence>
<evidence type="ECO:0000256" key="1">
    <source>
        <dbReference type="ARBA" id="ARBA00022490"/>
    </source>
</evidence>
<dbReference type="PANTHER" id="PTHR30135:SF3">
    <property type="entry name" value="GLUCONEOGENESIS FACTOR-RELATED"/>
    <property type="match status" value="1"/>
</dbReference>
<dbReference type="AlphaFoldDB" id="A0A1F6EGL7"/>
<proteinExistence type="inferred from homology"/>
<evidence type="ECO:0000313" key="3">
    <source>
        <dbReference type="EMBL" id="OGG72789.1"/>
    </source>
</evidence>
<evidence type="ECO:0000313" key="4">
    <source>
        <dbReference type="Proteomes" id="UP000177306"/>
    </source>
</evidence>
<dbReference type="InterPro" id="IPR038136">
    <property type="entry name" value="CofD-like_dom_sf"/>
</dbReference>
<dbReference type="EMBL" id="MFLY01000031">
    <property type="protein sequence ID" value="OGG72789.1"/>
    <property type="molecule type" value="Genomic_DNA"/>
</dbReference>
<dbReference type="Pfam" id="PF01933">
    <property type="entry name" value="CofD"/>
    <property type="match status" value="1"/>
</dbReference>
<dbReference type="InterPro" id="IPR002882">
    <property type="entry name" value="CofD"/>
</dbReference>
<dbReference type="CDD" id="cd07187">
    <property type="entry name" value="YvcK_like"/>
    <property type="match status" value="1"/>
</dbReference>
<accession>A0A1F6EGL7</accession>
<protein>
    <recommendedName>
        <fullName evidence="2">Putative gluconeogenesis factor</fullName>
    </recommendedName>
</protein>
<dbReference type="NCBIfam" id="TIGR01826">
    <property type="entry name" value="CofD_related"/>
    <property type="match status" value="1"/>
</dbReference>
<dbReference type="SUPFAM" id="SSF142338">
    <property type="entry name" value="CofD-like"/>
    <property type="match status" value="1"/>
</dbReference>
<dbReference type="Gene3D" id="3.40.50.10680">
    <property type="entry name" value="CofD-like domains"/>
    <property type="match status" value="1"/>
</dbReference>
<dbReference type="PANTHER" id="PTHR30135">
    <property type="entry name" value="UNCHARACTERIZED PROTEIN YVCK-RELATED"/>
    <property type="match status" value="1"/>
</dbReference>
<keyword evidence="1 2" id="KW-0963">Cytoplasm</keyword>